<feature type="transmembrane region" description="Helical" evidence="7">
    <location>
        <begin position="7"/>
        <end position="28"/>
    </location>
</feature>
<feature type="transmembrane region" description="Helical" evidence="7">
    <location>
        <begin position="317"/>
        <end position="337"/>
    </location>
</feature>
<dbReference type="PANTHER" id="PTHR23505">
    <property type="entry name" value="SPINSTER"/>
    <property type="match status" value="1"/>
</dbReference>
<evidence type="ECO:0000256" key="7">
    <source>
        <dbReference type="SAM" id="Phobius"/>
    </source>
</evidence>
<proteinExistence type="inferred from homology"/>
<dbReference type="Proteomes" id="UP000271162">
    <property type="component" value="Unassembled WGS sequence"/>
</dbReference>
<evidence type="ECO:0000313" key="9">
    <source>
        <dbReference type="EMBL" id="VDL83601.1"/>
    </source>
</evidence>
<dbReference type="EMBL" id="UYSL01024568">
    <property type="protein sequence ID" value="VDL83601.1"/>
    <property type="molecule type" value="Genomic_DNA"/>
</dbReference>
<dbReference type="Gene3D" id="1.20.1250.20">
    <property type="entry name" value="MFS general substrate transporter like domains"/>
    <property type="match status" value="1"/>
</dbReference>
<evidence type="ECO:0000259" key="8">
    <source>
        <dbReference type="PROSITE" id="PS50850"/>
    </source>
</evidence>
<dbReference type="WBParaSite" id="NBR_0001986401-mRNA-1">
    <property type="protein sequence ID" value="NBR_0001986401-mRNA-1"/>
    <property type="gene ID" value="NBR_0001986401"/>
</dbReference>
<feature type="transmembrane region" description="Helical" evidence="7">
    <location>
        <begin position="273"/>
        <end position="296"/>
    </location>
</feature>
<dbReference type="InterPro" id="IPR036259">
    <property type="entry name" value="MFS_trans_sf"/>
</dbReference>
<keyword evidence="10" id="KW-1185">Reference proteome</keyword>
<keyword evidence="4 7" id="KW-1133">Transmembrane helix</keyword>
<reference evidence="9 10" key="2">
    <citation type="submission" date="2018-11" db="EMBL/GenBank/DDBJ databases">
        <authorList>
            <consortium name="Pathogen Informatics"/>
        </authorList>
    </citation>
    <scope>NUCLEOTIDE SEQUENCE [LARGE SCALE GENOMIC DNA]</scope>
</reference>
<dbReference type="InterPro" id="IPR020846">
    <property type="entry name" value="MFS_dom"/>
</dbReference>
<sequence length="466" mass="51026">MVNARKDFVNVTILFLINLLNFVDRYTVAGVLTQIQSYYHIDDSMGGLIQTVFLIFFMVGSPVCGYLGDRFSRKLIIIVGVSIWLVAVIASTFVPANLFWMFLLFRGIVGIGEASYSNVCPSMISDMFTGSTRSKMFMLFYFAIPVGSGLGFIVGSNVASLLHAWQWGVRVSAVPGLIILIVLILIVDEPKRGAAELIDGGQQEEIKSTSYLSDLKALVTTPTFVTCTWAYTALIFVTGTLTWWEPTIIQHSIAWTKGLNDTRQLPDKTINQVGLIFGAITMISGLVGVSTGTIVSGMMINGRGIFRYVKTDRAQPIVSGVGALIAAPLLLLVFLLGHSSITLLWVLIFVVITFLCFNWGLNVDMLMGVILPSRRSTAFSYFTLISHLFGDASGPYIIGALSDAIRGSVKTPETQYASLVKSCYVTVALLCVSAGLYFACAIVLVRDQKKFKKEMGMSSNHRLKIE</sequence>
<evidence type="ECO:0000256" key="5">
    <source>
        <dbReference type="ARBA" id="ARBA00023136"/>
    </source>
</evidence>
<evidence type="ECO:0000313" key="11">
    <source>
        <dbReference type="WBParaSite" id="NBR_0001986401-mRNA-1"/>
    </source>
</evidence>
<feature type="transmembrane region" description="Helical" evidence="7">
    <location>
        <begin position="418"/>
        <end position="445"/>
    </location>
</feature>
<feature type="transmembrane region" description="Helical" evidence="7">
    <location>
        <begin position="75"/>
        <end position="93"/>
    </location>
</feature>
<evidence type="ECO:0000256" key="4">
    <source>
        <dbReference type="ARBA" id="ARBA00022989"/>
    </source>
</evidence>
<dbReference type="STRING" id="27835.A0A0N4YRJ2"/>
<dbReference type="PROSITE" id="PS50850">
    <property type="entry name" value="MFS"/>
    <property type="match status" value="1"/>
</dbReference>
<dbReference type="SUPFAM" id="SSF103473">
    <property type="entry name" value="MFS general substrate transporter"/>
    <property type="match status" value="1"/>
</dbReference>
<dbReference type="AlphaFoldDB" id="A0A0N4YRJ2"/>
<feature type="domain" description="Major facilitator superfamily (MFS) profile" evidence="8">
    <location>
        <begin position="10"/>
        <end position="449"/>
    </location>
</feature>
<protein>
    <submittedName>
        <fullName evidence="11">MFS domain-containing protein</fullName>
    </submittedName>
</protein>
<dbReference type="InterPro" id="IPR044770">
    <property type="entry name" value="MFS_spinster-like"/>
</dbReference>
<evidence type="ECO:0000256" key="2">
    <source>
        <dbReference type="ARBA" id="ARBA00022448"/>
    </source>
</evidence>
<name>A0A0N4YRJ2_NIPBR</name>
<keyword evidence="5 7" id="KW-0472">Membrane</keyword>
<dbReference type="PANTHER" id="PTHR23505:SF90">
    <property type="entry name" value="MAJOR FACILITATOR SUPERFAMILY (MFS) PROFILE DOMAIN-CONTAINING PROTEIN"/>
    <property type="match status" value="1"/>
</dbReference>
<evidence type="ECO:0000256" key="3">
    <source>
        <dbReference type="ARBA" id="ARBA00022692"/>
    </source>
</evidence>
<dbReference type="CDD" id="cd17328">
    <property type="entry name" value="MFS_spinster_like"/>
    <property type="match status" value="1"/>
</dbReference>
<feature type="transmembrane region" description="Helical" evidence="7">
    <location>
        <begin position="217"/>
        <end position="237"/>
    </location>
</feature>
<accession>A0A0N4YRJ2</accession>
<evidence type="ECO:0000256" key="6">
    <source>
        <dbReference type="ARBA" id="ARBA00024338"/>
    </source>
</evidence>
<organism evidence="11">
    <name type="scientific">Nippostrongylus brasiliensis</name>
    <name type="common">Rat hookworm</name>
    <dbReference type="NCBI Taxonomy" id="27835"/>
    <lineage>
        <taxon>Eukaryota</taxon>
        <taxon>Metazoa</taxon>
        <taxon>Ecdysozoa</taxon>
        <taxon>Nematoda</taxon>
        <taxon>Chromadorea</taxon>
        <taxon>Rhabditida</taxon>
        <taxon>Rhabditina</taxon>
        <taxon>Rhabditomorpha</taxon>
        <taxon>Strongyloidea</taxon>
        <taxon>Heligmosomidae</taxon>
        <taxon>Nippostrongylus</taxon>
    </lineage>
</organism>
<dbReference type="OMA" id="YPWIVFA"/>
<dbReference type="Pfam" id="PF07690">
    <property type="entry name" value="MFS_1"/>
    <property type="match status" value="1"/>
</dbReference>
<dbReference type="InterPro" id="IPR011701">
    <property type="entry name" value="MFS"/>
</dbReference>
<reference evidence="11" key="1">
    <citation type="submission" date="2017-02" db="UniProtKB">
        <authorList>
            <consortium name="WormBaseParasite"/>
        </authorList>
    </citation>
    <scope>IDENTIFICATION</scope>
</reference>
<evidence type="ECO:0000256" key="1">
    <source>
        <dbReference type="ARBA" id="ARBA00004141"/>
    </source>
</evidence>
<feature type="transmembrane region" description="Helical" evidence="7">
    <location>
        <begin position="343"/>
        <end position="366"/>
    </location>
</feature>
<keyword evidence="2" id="KW-0813">Transport</keyword>
<feature type="transmembrane region" description="Helical" evidence="7">
    <location>
        <begin position="48"/>
        <end position="68"/>
    </location>
</feature>
<comment type="similarity">
    <text evidence="6">Belongs to the major facilitator superfamily. Spinster (TC 2.A.1.49) family.</text>
</comment>
<evidence type="ECO:0000313" key="10">
    <source>
        <dbReference type="Proteomes" id="UP000271162"/>
    </source>
</evidence>
<dbReference type="GO" id="GO:0022857">
    <property type="term" value="F:transmembrane transporter activity"/>
    <property type="evidence" value="ECO:0007669"/>
    <property type="project" value="InterPro"/>
</dbReference>
<feature type="transmembrane region" description="Helical" evidence="7">
    <location>
        <begin position="99"/>
        <end position="116"/>
    </location>
</feature>
<keyword evidence="3 7" id="KW-0812">Transmembrane</keyword>
<dbReference type="GO" id="GO:0016020">
    <property type="term" value="C:membrane"/>
    <property type="evidence" value="ECO:0007669"/>
    <property type="project" value="UniProtKB-SubCell"/>
</dbReference>
<gene>
    <name evidence="9" type="ORF">NBR_LOCUS19865</name>
</gene>
<feature type="transmembrane region" description="Helical" evidence="7">
    <location>
        <begin position="137"/>
        <end position="155"/>
    </location>
</feature>
<feature type="transmembrane region" description="Helical" evidence="7">
    <location>
        <begin position="167"/>
        <end position="187"/>
    </location>
</feature>
<feature type="transmembrane region" description="Helical" evidence="7">
    <location>
        <begin position="378"/>
        <end position="398"/>
    </location>
</feature>
<comment type="subcellular location">
    <subcellularLocation>
        <location evidence="1">Membrane</location>
        <topology evidence="1">Multi-pass membrane protein</topology>
    </subcellularLocation>
</comment>